<dbReference type="EMBL" id="VDMQ01000006">
    <property type="protein sequence ID" value="TNM54444.1"/>
    <property type="molecule type" value="Genomic_DNA"/>
</dbReference>
<gene>
    <name evidence="3" type="ORF">FHQ09_11345</name>
</gene>
<dbReference type="GO" id="GO:0043190">
    <property type="term" value="C:ATP-binding cassette (ABC) transporter complex"/>
    <property type="evidence" value="ECO:0007669"/>
    <property type="project" value="InterPro"/>
</dbReference>
<evidence type="ECO:0000313" key="4">
    <source>
        <dbReference type="Proteomes" id="UP000314223"/>
    </source>
</evidence>
<dbReference type="InterPro" id="IPR030678">
    <property type="entry name" value="Peptide/Ni-bd"/>
</dbReference>
<dbReference type="PIRSF" id="PIRSF002741">
    <property type="entry name" value="MppA"/>
    <property type="match status" value="1"/>
</dbReference>
<dbReference type="PANTHER" id="PTHR30290">
    <property type="entry name" value="PERIPLASMIC BINDING COMPONENT OF ABC TRANSPORTER"/>
    <property type="match status" value="1"/>
</dbReference>
<dbReference type="InterPro" id="IPR039424">
    <property type="entry name" value="SBP_5"/>
</dbReference>
<dbReference type="GO" id="GO:0015833">
    <property type="term" value="P:peptide transport"/>
    <property type="evidence" value="ECO:0007669"/>
    <property type="project" value="TreeGrafter"/>
</dbReference>
<dbReference type="Gene3D" id="3.40.190.10">
    <property type="entry name" value="Periplasmic binding protein-like II"/>
    <property type="match status" value="1"/>
</dbReference>
<evidence type="ECO:0000256" key="1">
    <source>
        <dbReference type="SAM" id="SignalP"/>
    </source>
</evidence>
<name>A0A5C4X0S7_9MICO</name>
<dbReference type="InterPro" id="IPR000914">
    <property type="entry name" value="SBP_5_dom"/>
</dbReference>
<feature type="domain" description="Solute-binding protein family 5" evidence="2">
    <location>
        <begin position="88"/>
        <end position="473"/>
    </location>
</feature>
<evidence type="ECO:0000313" key="3">
    <source>
        <dbReference type="EMBL" id="TNM54444.1"/>
    </source>
</evidence>
<dbReference type="Pfam" id="PF00496">
    <property type="entry name" value="SBP_bac_5"/>
    <property type="match status" value="1"/>
</dbReference>
<accession>A0A5C4X0S7</accession>
<dbReference type="GO" id="GO:1904680">
    <property type="term" value="F:peptide transmembrane transporter activity"/>
    <property type="evidence" value="ECO:0007669"/>
    <property type="project" value="TreeGrafter"/>
</dbReference>
<keyword evidence="1" id="KW-0732">Signal</keyword>
<protein>
    <submittedName>
        <fullName evidence="3">ABC transporter substrate-binding protein</fullName>
    </submittedName>
</protein>
<sequence length="557" mass="59387">MKRAALIAATLSLGLVLSGCNANPELNKDGGESNTLGETHKGGTLNIFSDAPDMDFDPGKSQGLAITSLSFVHRRLTTWDIQPGKQAKVVPDLATDTGTASDDGKTWTFTLRDGLKYEDGSEITSADIKYGIERSFSTELSGGLSYHKTLLEGGDDYAGPFKGKELKSVETPDEKTIVFHLDSSFGDFPWIASMPAFSPVPESKDDPGKYGLDPIASGPYKVESNKSGAEAVLTRNDNWDEKTDPVRTAGPDEVVFKLGQDASVTAQALISDSGDAKNGFSASFVPAAQLAQVQNDPNAKSRLVTSGPGALSYLAMNNDSKGLDNVKVRQAINYAVNKDTFRIAAGGEISGDFASTLITPGIPGRVDYDLYEAKPEGDVEKAKSLLEESGEKLGDLRLLVANDATSVSEAEAVQEALARADIKVTIKSVDSNTFSADATDAKGDYDLALSSWQPDFPSANGNIAPLFDSSQIGNGNYNISHFSDEKVDALIKKATETVDPTAAQKVWAEADKAIMEQAPIVPLTYNKNSYLHGSNVENFVIGDFPAYPVYFKASLKG</sequence>
<comment type="caution">
    <text evidence="3">The sequence shown here is derived from an EMBL/GenBank/DDBJ whole genome shotgun (WGS) entry which is preliminary data.</text>
</comment>
<dbReference type="Proteomes" id="UP000314223">
    <property type="component" value="Unassembled WGS sequence"/>
</dbReference>
<proteinExistence type="predicted"/>
<dbReference type="AlphaFoldDB" id="A0A5C4X0S7"/>
<feature type="chain" id="PRO_5023052262" evidence="1">
    <location>
        <begin position="23"/>
        <end position="557"/>
    </location>
</feature>
<reference evidence="3 4" key="1">
    <citation type="submission" date="2019-06" db="EMBL/GenBank/DDBJ databases">
        <authorList>
            <person name="Mardanova A.M."/>
            <person name="Pudova D.S."/>
            <person name="Shagimardanova E.I."/>
            <person name="Gogoleva N.E."/>
            <person name="Lutfullin M.T."/>
            <person name="Hadieva G.F."/>
            <person name="Sharipova M.R."/>
        </authorList>
    </citation>
    <scope>NUCLEOTIDE SEQUENCE [LARGE SCALE GENOMIC DNA]</scope>
    <source>
        <strain evidence="3 4">MG-1</strain>
    </source>
</reference>
<dbReference type="RefSeq" id="WP_139468867.1">
    <property type="nucleotide sequence ID" value="NZ_VDMQ01000006.1"/>
</dbReference>
<dbReference type="GO" id="GO:0042597">
    <property type="term" value="C:periplasmic space"/>
    <property type="evidence" value="ECO:0007669"/>
    <property type="project" value="UniProtKB-ARBA"/>
</dbReference>
<feature type="signal peptide" evidence="1">
    <location>
        <begin position="1"/>
        <end position="22"/>
    </location>
</feature>
<organism evidence="3 4">
    <name type="scientific">Brevibacterium sediminis</name>
    <dbReference type="NCBI Taxonomy" id="1857024"/>
    <lineage>
        <taxon>Bacteria</taxon>
        <taxon>Bacillati</taxon>
        <taxon>Actinomycetota</taxon>
        <taxon>Actinomycetes</taxon>
        <taxon>Micrococcales</taxon>
        <taxon>Brevibacteriaceae</taxon>
        <taxon>Brevibacterium</taxon>
    </lineage>
</organism>
<dbReference type="CDD" id="cd08506">
    <property type="entry name" value="PBP2_clavulanate_OppA2"/>
    <property type="match status" value="1"/>
</dbReference>
<dbReference type="SUPFAM" id="SSF53850">
    <property type="entry name" value="Periplasmic binding protein-like II"/>
    <property type="match status" value="1"/>
</dbReference>
<evidence type="ECO:0000259" key="2">
    <source>
        <dbReference type="Pfam" id="PF00496"/>
    </source>
</evidence>
<dbReference type="Gene3D" id="3.10.105.10">
    <property type="entry name" value="Dipeptide-binding Protein, Domain 3"/>
    <property type="match status" value="1"/>
</dbReference>
<dbReference type="PROSITE" id="PS51257">
    <property type="entry name" value="PROKAR_LIPOPROTEIN"/>
    <property type="match status" value="1"/>
</dbReference>
<dbReference type="PANTHER" id="PTHR30290:SF83">
    <property type="entry name" value="ABC TRANSPORTER SUBSTRATE-BINDING PROTEIN"/>
    <property type="match status" value="1"/>
</dbReference>